<dbReference type="FunFam" id="3.40.50.10050:FF:000001">
    <property type="entry name" value="Translation initiation factor IF-2"/>
    <property type="match status" value="1"/>
</dbReference>
<evidence type="ECO:0000256" key="5">
    <source>
        <dbReference type="ARBA" id="ARBA00023134"/>
    </source>
</evidence>
<dbReference type="Gene3D" id="3.40.50.10050">
    <property type="entry name" value="Translation initiation factor IF- 2, domain 3"/>
    <property type="match status" value="1"/>
</dbReference>
<dbReference type="GO" id="GO:0005525">
    <property type="term" value="F:GTP binding"/>
    <property type="evidence" value="ECO:0007669"/>
    <property type="project" value="UniProtKB-KW"/>
</dbReference>
<evidence type="ECO:0000256" key="2">
    <source>
        <dbReference type="ARBA" id="ARBA00022540"/>
    </source>
</evidence>
<accession>A0A1Z1M881</accession>
<keyword evidence="5" id="KW-0342">GTP-binding</keyword>
<evidence type="ECO:0000313" key="9">
    <source>
        <dbReference type="EMBL" id="ARW62287.1"/>
    </source>
</evidence>
<keyword evidence="9" id="KW-0150">Chloroplast</keyword>
<dbReference type="InterPro" id="IPR006847">
    <property type="entry name" value="IF2_N"/>
</dbReference>
<protein>
    <recommendedName>
        <fullName evidence="7">Translation initiation factor IF-2, chloroplastic</fullName>
    </recommendedName>
</protein>
<dbReference type="FunFam" id="3.40.50.300:FF:000019">
    <property type="entry name" value="Translation initiation factor IF-2"/>
    <property type="match status" value="1"/>
</dbReference>
<feature type="domain" description="Tr-type G" evidence="8">
    <location>
        <begin position="224"/>
        <end position="396"/>
    </location>
</feature>
<dbReference type="NCBIfam" id="TIGR00231">
    <property type="entry name" value="small_GTP"/>
    <property type="match status" value="1"/>
</dbReference>
<dbReference type="NCBIfam" id="TIGR00487">
    <property type="entry name" value="IF-2"/>
    <property type="match status" value="1"/>
</dbReference>
<sequence>MSNIVYSNEILYLRFPKLLNSHSNIISQTKNLIGKNLPVNTNDKDNSNKYVVSSGKFEKNEKKNKHNLTSEDILESKKNKVKLNKKVRKNAILDTDDLLIDDSGDLENKNVNSYKANKYKKKNKGKNFSDITLFSKHQILSSEVVLNSPLNLQDLSVKLNIPEAEIIKYLFLKGISVTINDVIDVSMAKEIALHYNFNVIEDDPQIVETIDPVSSLSLDYEMTKRAPVITIFGHVDHGKTTLLDAIMKTHMVKHEYGGITQAISGYEVEWEYEQEKYRLVFLDTPGHEAFTSMRLRGAKITDIALLIIAADDGLKPQSIESIEYILKMKLAHIVVINKIDKADINILKIKQELANYNMILEEWGGNTKVIEVSALTGKNIDNLLSTICLLAKLQNYVTDFTLPAKGTILEAYLDKKKGIVTNALIQQGTLKVGDVIVSGKIYGKVKSLLDINNQKVTQVYPLSIIKILAFSMPPESGSNFLQVNDEKKAKQLVYFYNYKNTDIMKNSKIVNRKILVDNSKSIKQLNLILKTDTQGTLEALFSSLAKISQNKVQINLVSASVGNIVSKDIELALAANSIIVGFHVDISNNIISLVKQYNLSFKIFYVIYDLLDYIQECMLNLVDIEYENIFIGSAIVQTIFAINKGSVAGCIVNEGSLKKMSYIYVYQGTNLVYDGFLISLKRMKTDVDEVLINNECGIMCNYNDWKVKDIIKAYDLRPKKKTL</sequence>
<evidence type="ECO:0000259" key="8">
    <source>
        <dbReference type="PROSITE" id="PS51722"/>
    </source>
</evidence>
<dbReference type="InterPro" id="IPR009000">
    <property type="entry name" value="Transl_B-barrel_sf"/>
</dbReference>
<comment type="function">
    <text evidence="6">One of the essential components for the initiation of protein synthesis. Protects formylmethionyl-tRNA from spontaneous hydrolysis and promotes its binding to the 30S ribosomal subunits. Also involved in the hydrolysis of GTP during the formation of the 70S ribosomal complex.</text>
</comment>
<dbReference type="Gene3D" id="3.40.50.300">
    <property type="entry name" value="P-loop containing nucleotide triphosphate hydrolases"/>
    <property type="match status" value="1"/>
</dbReference>
<dbReference type="Pfam" id="PF04760">
    <property type="entry name" value="IF2_N"/>
    <property type="match status" value="1"/>
</dbReference>
<dbReference type="SUPFAM" id="SSF52156">
    <property type="entry name" value="Initiation factor IF2/eIF5b, domain 3"/>
    <property type="match status" value="1"/>
</dbReference>
<dbReference type="PROSITE" id="PS01176">
    <property type="entry name" value="IF2"/>
    <property type="match status" value="1"/>
</dbReference>
<dbReference type="PANTHER" id="PTHR43381:SF5">
    <property type="entry name" value="TR-TYPE G DOMAIN-CONTAINING PROTEIN"/>
    <property type="match status" value="1"/>
</dbReference>
<dbReference type="PROSITE" id="PS51722">
    <property type="entry name" value="G_TR_2"/>
    <property type="match status" value="1"/>
</dbReference>
<dbReference type="FunFam" id="2.40.30.10:FF:000008">
    <property type="entry name" value="Translation initiation factor IF-2"/>
    <property type="match status" value="1"/>
</dbReference>
<keyword evidence="2 9" id="KW-0396">Initiation factor</keyword>
<dbReference type="InterPro" id="IPR036925">
    <property type="entry name" value="TIF_IF2_dom3_sf"/>
</dbReference>
<dbReference type="InterPro" id="IPR015760">
    <property type="entry name" value="TIF_IF2"/>
</dbReference>
<dbReference type="GeneID" id="33355468"/>
<dbReference type="SUPFAM" id="SSF52540">
    <property type="entry name" value="P-loop containing nucleoside triphosphate hydrolases"/>
    <property type="match status" value="1"/>
</dbReference>
<dbReference type="PRINTS" id="PR00315">
    <property type="entry name" value="ELONGATNFCT"/>
</dbReference>
<dbReference type="CDD" id="cd03702">
    <property type="entry name" value="IF2_mtIF2_II"/>
    <property type="match status" value="1"/>
</dbReference>
<evidence type="ECO:0000256" key="7">
    <source>
        <dbReference type="ARBA" id="ARBA00044105"/>
    </source>
</evidence>
<evidence type="ECO:0000256" key="6">
    <source>
        <dbReference type="ARBA" id="ARBA00025162"/>
    </source>
</evidence>
<geneLocation type="chloroplast" evidence="9"/>
<proteinExistence type="inferred from homology"/>
<dbReference type="GO" id="GO:0003743">
    <property type="term" value="F:translation initiation factor activity"/>
    <property type="evidence" value="ECO:0007669"/>
    <property type="project" value="UniProtKB-KW"/>
</dbReference>
<dbReference type="Gene3D" id="2.40.30.10">
    <property type="entry name" value="Translation factors"/>
    <property type="match status" value="2"/>
</dbReference>
<keyword evidence="3" id="KW-0547">Nucleotide-binding</keyword>
<dbReference type="Pfam" id="PF11987">
    <property type="entry name" value="IF-2"/>
    <property type="match status" value="1"/>
</dbReference>
<evidence type="ECO:0000256" key="3">
    <source>
        <dbReference type="ARBA" id="ARBA00022741"/>
    </source>
</evidence>
<dbReference type="InterPro" id="IPR027417">
    <property type="entry name" value="P-loop_NTPase"/>
</dbReference>
<reference evidence="9" key="1">
    <citation type="journal article" date="2017" name="J. Phycol.">
        <title>Analysis of chloroplast genomes and a supermatrix inform reclassification of the Rhodomelaceae (Rhodophyta).</title>
        <authorList>
            <person name="Diaz-Tapia P."/>
            <person name="Maggs C.A."/>
            <person name="West J.A."/>
            <person name="Verbruggen H."/>
        </authorList>
    </citation>
    <scope>NUCLEOTIDE SEQUENCE</scope>
    <source>
        <strain evidence="9">JW4523</strain>
    </source>
</reference>
<comment type="similarity">
    <text evidence="1">Belongs to the TRAFAC class translation factor GTPase superfamily. Classic translation factor GTPase family. IF-2 subfamily.</text>
</comment>
<keyword evidence="4" id="KW-0648">Protein biosynthesis</keyword>
<dbReference type="GO" id="GO:0005737">
    <property type="term" value="C:cytoplasm"/>
    <property type="evidence" value="ECO:0007669"/>
    <property type="project" value="TreeGrafter"/>
</dbReference>
<dbReference type="InterPro" id="IPR044145">
    <property type="entry name" value="IF2_II"/>
</dbReference>
<evidence type="ECO:0000256" key="4">
    <source>
        <dbReference type="ARBA" id="ARBA00022917"/>
    </source>
</evidence>
<dbReference type="CDD" id="cd03692">
    <property type="entry name" value="mtIF2_IVc"/>
    <property type="match status" value="1"/>
</dbReference>
<dbReference type="InterPro" id="IPR000178">
    <property type="entry name" value="TF_IF2_bacterial-like"/>
</dbReference>
<dbReference type="PANTHER" id="PTHR43381">
    <property type="entry name" value="TRANSLATION INITIATION FACTOR IF-2-RELATED"/>
    <property type="match status" value="1"/>
</dbReference>
<name>A0A1Z1M881_9FLOR</name>
<dbReference type="InterPro" id="IPR000795">
    <property type="entry name" value="T_Tr_GTP-bd_dom"/>
</dbReference>
<dbReference type="GO" id="GO:0003924">
    <property type="term" value="F:GTPase activity"/>
    <property type="evidence" value="ECO:0007669"/>
    <property type="project" value="InterPro"/>
</dbReference>
<dbReference type="EMBL" id="MF101422">
    <property type="protein sequence ID" value="ARW62287.1"/>
    <property type="molecule type" value="Genomic_DNA"/>
</dbReference>
<evidence type="ECO:0000256" key="1">
    <source>
        <dbReference type="ARBA" id="ARBA00007733"/>
    </source>
</evidence>
<dbReference type="CDD" id="cd01887">
    <property type="entry name" value="IF2_eIF5B"/>
    <property type="match status" value="1"/>
</dbReference>
<dbReference type="SUPFAM" id="SSF50447">
    <property type="entry name" value="Translation proteins"/>
    <property type="match status" value="2"/>
</dbReference>
<gene>
    <name evidence="9" type="primary">infB</name>
</gene>
<dbReference type="InterPro" id="IPR053905">
    <property type="entry name" value="EF-G-like_DII"/>
</dbReference>
<organism evidence="9">
    <name type="scientific">Caloglossa beccarii</name>
    <dbReference type="NCBI Taxonomy" id="131038"/>
    <lineage>
        <taxon>Eukaryota</taxon>
        <taxon>Rhodophyta</taxon>
        <taxon>Florideophyceae</taxon>
        <taxon>Rhodymeniophycidae</taxon>
        <taxon>Ceramiales</taxon>
        <taxon>Delesseriaceae</taxon>
        <taxon>Caloglossa</taxon>
    </lineage>
</organism>
<dbReference type="RefSeq" id="YP_009393725.1">
    <property type="nucleotide sequence ID" value="NC_035269.1"/>
</dbReference>
<dbReference type="InterPro" id="IPR005225">
    <property type="entry name" value="Small_GTP-bd"/>
</dbReference>
<dbReference type="Pfam" id="PF22042">
    <property type="entry name" value="EF-G_D2"/>
    <property type="match status" value="1"/>
</dbReference>
<dbReference type="Pfam" id="PF00009">
    <property type="entry name" value="GTP_EFTU"/>
    <property type="match status" value="1"/>
</dbReference>
<keyword evidence="9" id="KW-0934">Plastid</keyword>
<dbReference type="AlphaFoldDB" id="A0A1Z1M881"/>
<dbReference type="InterPro" id="IPR023115">
    <property type="entry name" value="TIF_IF2_dom3"/>
</dbReference>